<evidence type="ECO:0000259" key="5">
    <source>
        <dbReference type="Pfam" id="PF25023"/>
    </source>
</evidence>
<dbReference type="InterPro" id="IPR006530">
    <property type="entry name" value="YD"/>
</dbReference>
<dbReference type="PRINTS" id="PR00394">
    <property type="entry name" value="RHSPROTEIN"/>
</dbReference>
<proteinExistence type="predicted"/>
<feature type="region of interest" description="Disordered" evidence="2">
    <location>
        <begin position="409"/>
        <end position="429"/>
    </location>
</feature>
<dbReference type="InterPro" id="IPR056823">
    <property type="entry name" value="TEN-like_YD-shell"/>
</dbReference>
<comment type="caution">
    <text evidence="6">The sequence shown here is derived from an EMBL/GenBank/DDBJ whole genome shotgun (WGS) entry which is preliminary data.</text>
</comment>
<name>A0A9X4LHC1_9BURK</name>
<reference evidence="6" key="1">
    <citation type="submission" date="2019-02" db="EMBL/GenBank/DDBJ databases">
        <title>Draft genome of the type strain Pelomonas aquatica CCUG 52575T.</title>
        <authorList>
            <person name="Gomila M."/>
            <person name="Lalucat J."/>
        </authorList>
    </citation>
    <scope>NUCLEOTIDE SEQUENCE</scope>
    <source>
        <strain evidence="6">CCUG 52575</strain>
    </source>
</reference>
<evidence type="ECO:0000256" key="1">
    <source>
        <dbReference type="ARBA" id="ARBA00022737"/>
    </source>
</evidence>
<feature type="chain" id="PRO_5040789485" evidence="3">
    <location>
        <begin position="40"/>
        <end position="1697"/>
    </location>
</feature>
<feature type="domain" description="Teneurin-like YD-shell" evidence="5">
    <location>
        <begin position="1120"/>
        <end position="1303"/>
    </location>
</feature>
<dbReference type="NCBIfam" id="TIGR01643">
    <property type="entry name" value="YD_repeat_2x"/>
    <property type="match status" value="3"/>
</dbReference>
<feature type="signal peptide" evidence="3">
    <location>
        <begin position="1"/>
        <end position="39"/>
    </location>
</feature>
<dbReference type="NCBIfam" id="TIGR03696">
    <property type="entry name" value="Rhs_assc_core"/>
    <property type="match status" value="1"/>
</dbReference>
<keyword evidence="7" id="KW-1185">Reference proteome</keyword>
<dbReference type="PANTHER" id="PTHR32305:SF15">
    <property type="entry name" value="PROTEIN RHSA-RELATED"/>
    <property type="match status" value="1"/>
</dbReference>
<protein>
    <submittedName>
        <fullName evidence="6">RHS repeat protein</fullName>
    </submittedName>
</protein>
<dbReference type="InterPro" id="IPR045351">
    <property type="entry name" value="DUF6531"/>
</dbReference>
<dbReference type="Pfam" id="PF20148">
    <property type="entry name" value="DUF6531"/>
    <property type="match status" value="1"/>
</dbReference>
<organism evidence="6 7">
    <name type="scientific">Pelomonas aquatica</name>
    <dbReference type="NCBI Taxonomy" id="431058"/>
    <lineage>
        <taxon>Bacteria</taxon>
        <taxon>Pseudomonadati</taxon>
        <taxon>Pseudomonadota</taxon>
        <taxon>Betaproteobacteria</taxon>
        <taxon>Burkholderiales</taxon>
        <taxon>Sphaerotilaceae</taxon>
        <taxon>Roseateles</taxon>
    </lineage>
</organism>
<gene>
    <name evidence="6" type="ORF">EXJ73_13725</name>
</gene>
<accession>A0A9X4LHC1</accession>
<dbReference type="EMBL" id="SGUG01000019">
    <property type="protein sequence ID" value="MDG0863525.1"/>
    <property type="molecule type" value="Genomic_DNA"/>
</dbReference>
<dbReference type="InterPro" id="IPR022385">
    <property type="entry name" value="Rhs_assc_core"/>
</dbReference>
<dbReference type="InterPro" id="IPR050708">
    <property type="entry name" value="T6SS_VgrG/RHS"/>
</dbReference>
<dbReference type="Pfam" id="PF25023">
    <property type="entry name" value="TEN_YD-shell"/>
    <property type="match status" value="2"/>
</dbReference>
<evidence type="ECO:0000256" key="3">
    <source>
        <dbReference type="SAM" id="SignalP"/>
    </source>
</evidence>
<evidence type="ECO:0000259" key="4">
    <source>
        <dbReference type="Pfam" id="PF20148"/>
    </source>
</evidence>
<dbReference type="Proteomes" id="UP001152766">
    <property type="component" value="Unassembled WGS sequence"/>
</dbReference>
<evidence type="ECO:0000313" key="6">
    <source>
        <dbReference type="EMBL" id="MDG0863525.1"/>
    </source>
</evidence>
<evidence type="ECO:0000256" key="2">
    <source>
        <dbReference type="SAM" id="MobiDB-lite"/>
    </source>
</evidence>
<feature type="domain" description="Teneurin-like YD-shell" evidence="5">
    <location>
        <begin position="864"/>
        <end position="988"/>
    </location>
</feature>
<sequence length="1697" mass="183171">MNAARFPSALRDLSTRCGLLPCIAALLWTAVALQPSAQAAVLQSPLASCPPNMSCAPDPKPPICSILPNDPRCTPGGGGGGPTCTAPGGGSPNCGGSGPASVGGGGSGGVSVGGGNPINLLSGNKYQEETDLPALPGVLGLELKRYYNSDASYPGLSGANWRTSYETVLYDLGSQLQIVQADGRRITLQRGVGANARLCTSTQLQDGQVRIEQTGPEGRDRVYRWRWADGRVLSFRAVGATTGGYPLHEIRAASGEHLQLRYSPLGDLIGVTDPQGRKLEFIYAKAAPGQRAPLQAVLTPLGRIGYQHDAQGRLTAVSQYAPGKDGQPQASAYVTRLYHYEAQYNGGYGYLLTGISVQAPGENKGSPQRLSTYAYDAQGRAILSTKGLPAEDGKADAQHGIEQVRVDYLRKPSPNEGRPDKSGEVQVSPERLGLVRLTNSLGQTSELKTAVIGGQLRLIEFTGAGCSTCGPSNRRYAYDAEGRLLRSIELDARGQPLRAELWRYDGWHRQVEIAEQLYAAGKPQSPQWRQRLEYTDTRFKDGSLALGMQPTRIEQPSVVPGKSRATEVDYNESGQVLRITEKGWSLVDARGEERPTPVERSTHYRYTLVAGKSVLTEVDGALPNGPKGDPSDSDITRIVWDARGRTPLRMEMPAGLQARFEYGPDGRLASLIGPDGAKTRYSYAADGTLAALDRGGVIQRFENNGSLHLRKVVMAGGQALQFQMDLSGRVAAVWDGPSNRIELQRDTEGQLLQARLLNPDGSIAQTKAWQSDRRDGSANERRDELADGLQQLIGQSESGAEVARPDIWRALSPAQQRLDDILAAGRLASSQGFSEQADSAGRYTIYWRDDFGLLRRADSPTTGSTRYDYDAAGRLIGQRDNVGDTARYQRDAAGRVIAIQARDAQGQLDEDAHIEWGANNKPSRIRSLHSDERFAYDRTGQLSEHSQTVDGHSWTLRYTYDANGQLIAKQMPGGQQLAYRYRGSQHPRAGLLESVWLKGWVDRPLVHGLNDEADTFANRRFMFGNGLGNELRLDDQGRAIEAGSPEVGQTRLSYTSADTEPGVVRTQRGTSLGQVANSTSPPLWQGRLYGQWDRWRGSDSAAQPASFRLAGIATPGHELFDDLGRQITRGELRLSYDSLGRLVEVQRDAKGEALQPVARYRYNVFGQRIAKVTVQAGSQVSRTTYFFHDGSQLVAEADAAGAVQRQYVWINDKPVALLETGQVLYIHTDHRNAPLALTNAARQVVWQAQVADFLAASVVQGASLGRVEFNLRGSNQYHDPETELHYNTHRYYDAQAGRYLTPDPMGLAVGPDLYAFALNRPHSLQDPLGLAPAGTDVSGWSFGDKLVEVVSIALKEKLPSDLAAALSDLVSPSHIATTAAIFALWAGSHALGIGFAFDAVMLGVAYYTLGKAAADLIVGLIDTTIAINAAKCSGDLDAAAAKLSKALGKGTAAFIEGAVLRKVFSKTEGDLGATAIESLKKSVNYAKSKVVNAASSAAKLGFRSSSWAAISSNAERGFVGEIDAWSWLMSGKAKLQALCCKTIDPNKITNQAEYDTALAAYKGTKGVDGAFESQPGFFKRLLGGKDQYYVIESKATGGTFSHTKAELNGLLNKTKAGDQQLSNNWLGIDKPADPSSRLNSSVGTSAATEMQKAFKEGRLTRVLATTDSSGTRYWEVKPDPTDPKKVAVGDEITSLFK</sequence>
<dbReference type="PANTHER" id="PTHR32305">
    <property type="match status" value="1"/>
</dbReference>
<dbReference type="Gene3D" id="2.180.10.10">
    <property type="entry name" value="RHS repeat-associated core"/>
    <property type="match status" value="3"/>
</dbReference>
<keyword evidence="3" id="KW-0732">Signal</keyword>
<feature type="domain" description="DUF6531" evidence="4">
    <location>
        <begin position="115"/>
        <end position="187"/>
    </location>
</feature>
<evidence type="ECO:0000313" key="7">
    <source>
        <dbReference type="Proteomes" id="UP001152766"/>
    </source>
</evidence>
<keyword evidence="1" id="KW-0677">Repeat</keyword>